<gene>
    <name evidence="1" type="ORF">DEJ50_02355</name>
</gene>
<dbReference type="AlphaFoldDB" id="A0A5P2CYL2"/>
<dbReference type="EMBL" id="CP029190">
    <property type="protein sequence ID" value="QES46868.1"/>
    <property type="molecule type" value="Genomic_DNA"/>
</dbReference>
<dbReference type="RefSeq" id="WP_150205748.1">
    <property type="nucleotide sequence ID" value="NZ_CP029190.1"/>
</dbReference>
<name>A0A5P2CYL2_STRVZ</name>
<evidence type="ECO:0000313" key="2">
    <source>
        <dbReference type="Proteomes" id="UP000325211"/>
    </source>
</evidence>
<dbReference type="Proteomes" id="UP000325211">
    <property type="component" value="Chromosome"/>
</dbReference>
<reference evidence="1 2" key="1">
    <citation type="submission" date="2018-05" db="EMBL/GenBank/DDBJ databases">
        <title>Streptomyces venezuelae.</title>
        <authorList>
            <person name="Kim W."/>
            <person name="Lee N."/>
            <person name="Cho B.-K."/>
        </authorList>
    </citation>
    <scope>NUCLEOTIDE SEQUENCE [LARGE SCALE GENOMIC DNA]</scope>
    <source>
        <strain evidence="1 2">ATCC 21782</strain>
    </source>
</reference>
<sequence>MVDCFLPFQFVSKGETLEVTGSLPLRDVSGLTVKVLVSQAVVLGADGKAGDNSPTGEGIKKGVSSSFSSNKLTVSVPCDRVAGTWTPGTPVAYVATVFDSSGKQVGSDSGMRNIEGGNNGPFALFSAFSDSGMAIDMADFR</sequence>
<evidence type="ECO:0000313" key="1">
    <source>
        <dbReference type="EMBL" id="QES46868.1"/>
    </source>
</evidence>
<organism evidence="1 2">
    <name type="scientific">Streptomyces venezuelae</name>
    <dbReference type="NCBI Taxonomy" id="54571"/>
    <lineage>
        <taxon>Bacteria</taxon>
        <taxon>Bacillati</taxon>
        <taxon>Actinomycetota</taxon>
        <taxon>Actinomycetes</taxon>
        <taxon>Kitasatosporales</taxon>
        <taxon>Streptomycetaceae</taxon>
        <taxon>Streptomyces</taxon>
    </lineage>
</organism>
<protein>
    <submittedName>
        <fullName evidence="1">Uncharacterized protein</fullName>
    </submittedName>
</protein>
<dbReference type="OrthoDB" id="9825101at2"/>
<accession>A0A5P2CYL2</accession>
<proteinExistence type="predicted"/>